<feature type="chain" id="PRO_5045405722" description="Outer membrane lipoprotein carrier protein LolA" evidence="5">
    <location>
        <begin position="19"/>
        <end position="190"/>
    </location>
</feature>
<protein>
    <recommendedName>
        <fullName evidence="8">Outer membrane lipoprotein carrier protein LolA</fullName>
    </recommendedName>
</protein>
<reference evidence="6 7" key="1">
    <citation type="submission" date="2022-03" db="EMBL/GenBank/DDBJ databases">
        <title>Genomic Encyclopedia of Type Strains, Phase III (KMG-III): the genomes of soil and plant-associated and newly described type strains.</title>
        <authorList>
            <person name="Whitman W."/>
        </authorList>
    </citation>
    <scope>NUCLEOTIDE SEQUENCE [LARGE SCALE GENOMIC DNA]</scope>
    <source>
        <strain evidence="6 7">BSker1</strain>
    </source>
</reference>
<name>A0ABT1G8S4_9GAMM</name>
<dbReference type="Pfam" id="PF03548">
    <property type="entry name" value="LolA"/>
    <property type="match status" value="1"/>
</dbReference>
<comment type="caution">
    <text evidence="6">The sequence shown here is derived from an EMBL/GenBank/DDBJ whole genome shotgun (WGS) entry which is preliminary data.</text>
</comment>
<evidence type="ECO:0000313" key="7">
    <source>
        <dbReference type="Proteomes" id="UP001523550"/>
    </source>
</evidence>
<comment type="subunit">
    <text evidence="1">Monomer.</text>
</comment>
<sequence length="190" mass="21669">MKLVLFVLLMGLVTPLAAEPAAFEARFQQERTTPGLDRAFRSEGRVHWVAGEELRWETESPFEHVYRLLPDRIIEIHPEGEAEEIRAEDAPWVVSLNELLMALMSGDQEQLAALFDVQPLAADDEDGMRFRLKPRDEALAEQIDAIEVVQGRWPEHIHIKEADGGHLDIRLSDHQGDRPDDEMLEVEDDS</sequence>
<dbReference type="InterPro" id="IPR004564">
    <property type="entry name" value="OM_lipoprot_carrier_LolA-like"/>
</dbReference>
<dbReference type="CDD" id="cd16325">
    <property type="entry name" value="LolA"/>
    <property type="match status" value="1"/>
</dbReference>
<feature type="signal peptide" evidence="5">
    <location>
        <begin position="1"/>
        <end position="18"/>
    </location>
</feature>
<dbReference type="Gene3D" id="2.50.20.10">
    <property type="entry name" value="Lipoprotein localisation LolA/LolB/LppX"/>
    <property type="match status" value="1"/>
</dbReference>
<proteinExistence type="predicted"/>
<evidence type="ECO:0000256" key="3">
    <source>
        <dbReference type="ARBA" id="ARBA00022729"/>
    </source>
</evidence>
<dbReference type="SUPFAM" id="SSF89392">
    <property type="entry name" value="Prokaryotic lipoproteins and lipoprotein localization factors"/>
    <property type="match status" value="1"/>
</dbReference>
<evidence type="ECO:0008006" key="8">
    <source>
        <dbReference type="Google" id="ProtNLM"/>
    </source>
</evidence>
<organism evidence="6 7">
    <name type="scientific">Natronospira proteinivora</name>
    <dbReference type="NCBI Taxonomy" id="1807133"/>
    <lineage>
        <taxon>Bacteria</taxon>
        <taxon>Pseudomonadati</taxon>
        <taxon>Pseudomonadota</taxon>
        <taxon>Gammaproteobacteria</taxon>
        <taxon>Natronospirales</taxon>
        <taxon>Natronospiraceae</taxon>
        <taxon>Natronospira</taxon>
    </lineage>
</organism>
<evidence type="ECO:0000313" key="6">
    <source>
        <dbReference type="EMBL" id="MCP1727721.1"/>
    </source>
</evidence>
<keyword evidence="2" id="KW-0813">Transport</keyword>
<evidence type="ECO:0000256" key="5">
    <source>
        <dbReference type="SAM" id="SignalP"/>
    </source>
</evidence>
<dbReference type="Proteomes" id="UP001523550">
    <property type="component" value="Unassembled WGS sequence"/>
</dbReference>
<dbReference type="InterPro" id="IPR029046">
    <property type="entry name" value="LolA/LolB/LppX"/>
</dbReference>
<keyword evidence="4" id="KW-0653">Protein transport</keyword>
<dbReference type="EMBL" id="JALJYF010000002">
    <property type="protein sequence ID" value="MCP1727721.1"/>
    <property type="molecule type" value="Genomic_DNA"/>
</dbReference>
<evidence type="ECO:0000256" key="1">
    <source>
        <dbReference type="ARBA" id="ARBA00011245"/>
    </source>
</evidence>
<keyword evidence="3 5" id="KW-0732">Signal</keyword>
<keyword evidence="7" id="KW-1185">Reference proteome</keyword>
<accession>A0ABT1G8S4</accession>
<evidence type="ECO:0000256" key="2">
    <source>
        <dbReference type="ARBA" id="ARBA00022448"/>
    </source>
</evidence>
<evidence type="ECO:0000256" key="4">
    <source>
        <dbReference type="ARBA" id="ARBA00022927"/>
    </source>
</evidence>
<gene>
    <name evidence="6" type="ORF">J2T60_001721</name>
</gene>